<organism evidence="2 3">
    <name type="scientific">Mitosporidium daphniae</name>
    <dbReference type="NCBI Taxonomy" id="1485682"/>
    <lineage>
        <taxon>Eukaryota</taxon>
        <taxon>Fungi</taxon>
        <taxon>Fungi incertae sedis</taxon>
        <taxon>Microsporidia</taxon>
        <taxon>Mitosporidium</taxon>
    </lineage>
</organism>
<protein>
    <recommendedName>
        <fullName evidence="1">RAVE complex protein Rav1 C-terminal domain-containing protein</fullName>
    </recommendedName>
</protein>
<comment type="caution">
    <text evidence="2">The sequence shown here is derived from an EMBL/GenBank/DDBJ whole genome shotgun (WGS) entry which is preliminary data.</text>
</comment>
<keyword evidence="3" id="KW-1185">Reference proteome</keyword>
<dbReference type="InterPro" id="IPR022033">
    <property type="entry name" value="Rav1p_C"/>
</dbReference>
<evidence type="ECO:0000313" key="2">
    <source>
        <dbReference type="EMBL" id="KGG50120.1"/>
    </source>
</evidence>
<evidence type="ECO:0000313" key="3">
    <source>
        <dbReference type="Proteomes" id="UP000029725"/>
    </source>
</evidence>
<proteinExistence type="predicted"/>
<dbReference type="OrthoDB" id="342131at2759"/>
<dbReference type="HOGENOM" id="CLU_288040_0_0_1"/>
<name>A0A098VMC6_9MICR</name>
<dbReference type="RefSeq" id="XP_013236556.1">
    <property type="nucleotide sequence ID" value="XM_013381102.1"/>
</dbReference>
<feature type="domain" description="RAVE complex protein Rav1 C-terminal" evidence="1">
    <location>
        <begin position="684"/>
        <end position="932"/>
    </location>
</feature>
<dbReference type="Proteomes" id="UP000029725">
    <property type="component" value="Unassembled WGS sequence"/>
</dbReference>
<dbReference type="GeneID" id="25260988"/>
<sequence>MLHRQADKLMLSDATWSSNTLNGHRATVLPSQTQGRFHLRLFADHLLLFSLLSSSFSILNLADPSLRYQDPITFTHPSAILWASFINENLIYANLANGSTWIWALSYAPSLRCNLLLIAVLDTVQASPPTLIRDFFLWSPLFVSCTTNEAAGNFEIFLVRGEEKKNANSITISSWRITVSSHQADESTYSSQAYLAATNTIEFPQYFCDSIYGAISNYAFYQADSNMIFTLISFVDDRKLFLAQLQFKESQMPTSERSKIVPQLFLAWSDLLNSTNNALHADAQFKYFFTKGENQLFCALKTLVDGRNSLLVWDNGWIFLFEFGSNHLVGSFSESKFLWVIASDSIVVYDKTCYAFLSKINVLVSDSIQYIGLYHGEVLLLVDKDSSMFLMIEKDGSLLVQSHFDDDQFSCFSPPIPWQKYGAIVPFPRFGFRIGLFCDMDFMSAIVLTRDGVETQRYKINWPCSYDMKALPIKTIATSPLTAITLTSARLDFDVFWRFDILTLTYNGYVLPKSADDLLFYSNFDSLLLLNSPLHAENKVVSSARILLTHRAKIPSTFIVNFENEVPLSFSDHGAYASKSPLLQLKRIDCTDDTALEIEESWDICEIVGWHSMFSSFKEYYEAFLLPLSKMVKSFIPPIAIIATSSSHQRFHAESLLLADQNGSKYDTLFEEATHNFDSFHFENTNDDENDEYPDIENDIDTDHWSMYSKDEPFLDAAEENRILSNTLLKWISICRKIKSEISEIDESGKNFLAWACAVCLFKKFADTLSAMDYVAIGSRSDHVFKLLPVLIKLVGHKLNWASYLACKLPLLYYLNSPANTQAFGEEALMLGKHLLSIDQNDPSSPLVNLFFIAAKKPKLLSSLWRTCGATSSFSTKLCKIYDSFEPSNPDHNGHIAVRQVALKNAFACMSKHEHAFAATLFIIGGDHHAAAKAADRISPLLSILVAGALHTPYISSNTSLISLPLNTLVMEFFDQLDSGDVLSCIYKLPLLTKFIDLNSQTGVKELLSCWIGPFKPLIVEKITNVRKISQWTPQMRLKIGQNVTTESITKGLLALLESLDCLPQDTR</sequence>
<dbReference type="Pfam" id="PF12234">
    <property type="entry name" value="Rav1p_C"/>
    <property type="match status" value="1"/>
</dbReference>
<dbReference type="EMBL" id="JMKJ01000599">
    <property type="protein sequence ID" value="KGG50120.1"/>
    <property type="molecule type" value="Genomic_DNA"/>
</dbReference>
<dbReference type="AlphaFoldDB" id="A0A098VMC6"/>
<accession>A0A098VMC6</accession>
<evidence type="ECO:0000259" key="1">
    <source>
        <dbReference type="Pfam" id="PF12234"/>
    </source>
</evidence>
<reference evidence="2 3" key="1">
    <citation type="submission" date="2014-04" db="EMBL/GenBank/DDBJ databases">
        <title>A new species of microsporidia sheds light on the evolution of extreme parasitism.</title>
        <authorList>
            <person name="Haag K.L."/>
            <person name="James T.Y."/>
            <person name="Larsson R."/>
            <person name="Schaer T.M."/>
            <person name="Refardt D."/>
            <person name="Pombert J.-F."/>
            <person name="Ebert D."/>
        </authorList>
    </citation>
    <scope>NUCLEOTIDE SEQUENCE [LARGE SCALE GENOMIC DNA]</scope>
    <source>
        <strain evidence="2 3">UGP3</strain>
        <tissue evidence="2">Spores</tissue>
    </source>
</reference>
<gene>
    <name evidence="2" type="ORF">DI09_88p20</name>
</gene>
<dbReference type="VEuPathDB" id="MicrosporidiaDB:DI09_88p20"/>